<dbReference type="EMBL" id="JBHRSJ010000029">
    <property type="protein sequence ID" value="MFC2973299.1"/>
    <property type="molecule type" value="Genomic_DNA"/>
</dbReference>
<feature type="chain" id="PRO_5047184563" evidence="2">
    <location>
        <begin position="18"/>
        <end position="116"/>
    </location>
</feature>
<protein>
    <submittedName>
        <fullName evidence="3">NirD/YgiW/YdeI family stress tolerance protein</fullName>
    </submittedName>
</protein>
<dbReference type="InterPro" id="IPR005220">
    <property type="entry name" value="CarO-like"/>
</dbReference>
<evidence type="ECO:0000256" key="1">
    <source>
        <dbReference type="ARBA" id="ARBA00022729"/>
    </source>
</evidence>
<organism evidence="3 4">
    <name type="scientific">Azotobacter bryophylli</name>
    <dbReference type="NCBI Taxonomy" id="1986537"/>
    <lineage>
        <taxon>Bacteria</taxon>
        <taxon>Pseudomonadati</taxon>
        <taxon>Pseudomonadota</taxon>
        <taxon>Gammaproteobacteria</taxon>
        <taxon>Pseudomonadales</taxon>
        <taxon>Pseudomonadaceae</taxon>
        <taxon>Azotobacter</taxon>
    </lineage>
</organism>
<dbReference type="InterPro" id="IPR036700">
    <property type="entry name" value="BOBF_sf"/>
</dbReference>
<reference evidence="4" key="1">
    <citation type="journal article" date="2019" name="Int. J. Syst. Evol. Microbiol.">
        <title>The Global Catalogue of Microorganisms (GCM) 10K type strain sequencing project: providing services to taxonomists for standard genome sequencing and annotation.</title>
        <authorList>
            <consortium name="The Broad Institute Genomics Platform"/>
            <consortium name="The Broad Institute Genome Sequencing Center for Infectious Disease"/>
            <person name="Wu L."/>
            <person name="Ma J."/>
        </authorList>
    </citation>
    <scope>NUCLEOTIDE SEQUENCE [LARGE SCALE GENOMIC DNA]</scope>
    <source>
        <strain evidence="4">KCTC 62195</strain>
    </source>
</reference>
<feature type="signal peptide" evidence="2">
    <location>
        <begin position="1"/>
        <end position="17"/>
    </location>
</feature>
<proteinExistence type="predicted"/>
<dbReference type="SUPFAM" id="SSF101756">
    <property type="entry name" value="Hypothetical protein YgiW"/>
    <property type="match status" value="1"/>
</dbReference>
<name>A0ABV7AV72_9GAMM</name>
<evidence type="ECO:0000256" key="2">
    <source>
        <dbReference type="SAM" id="SignalP"/>
    </source>
</evidence>
<keyword evidence="4" id="KW-1185">Reference proteome</keyword>
<comment type="caution">
    <text evidence="3">The sequence shown here is derived from an EMBL/GenBank/DDBJ whole genome shotgun (WGS) entry which is preliminary data.</text>
</comment>
<sequence length="116" mass="12405">MKPLFLALLIASLPASAALAAGGYTGPGAARPATTVAAARGAADETPVVLEGEIVQRLKGDTYEFRDATGTVKVEIDDEDWPDRAVDDQTRVRLTGEMESELLQHVIDVERVEVLD</sequence>
<keyword evidence="1 2" id="KW-0732">Signal</keyword>
<dbReference type="Proteomes" id="UP001595457">
    <property type="component" value="Unassembled WGS sequence"/>
</dbReference>
<dbReference type="PANTHER" id="PTHR36571:SF1">
    <property type="entry name" value="PROTEIN YGIW"/>
    <property type="match status" value="1"/>
</dbReference>
<dbReference type="Gene3D" id="2.40.50.200">
    <property type="entry name" value="Bacterial OB-fold"/>
    <property type="match status" value="1"/>
</dbReference>
<dbReference type="PANTHER" id="PTHR36571">
    <property type="entry name" value="PROTEIN YGIW"/>
    <property type="match status" value="1"/>
</dbReference>
<dbReference type="NCBIfam" id="NF033674">
    <property type="entry name" value="stress_OB_fold"/>
    <property type="match status" value="1"/>
</dbReference>
<accession>A0ABV7AV72</accession>
<evidence type="ECO:0000313" key="4">
    <source>
        <dbReference type="Proteomes" id="UP001595457"/>
    </source>
</evidence>
<gene>
    <name evidence="3" type="ORF">ACFOJE_13905</name>
</gene>
<dbReference type="RefSeq" id="WP_377814982.1">
    <property type="nucleotide sequence ID" value="NZ_JBHRSJ010000029.1"/>
</dbReference>
<evidence type="ECO:0000313" key="3">
    <source>
        <dbReference type="EMBL" id="MFC2973299.1"/>
    </source>
</evidence>
<dbReference type="Pfam" id="PF04076">
    <property type="entry name" value="BOF"/>
    <property type="match status" value="1"/>
</dbReference>